<dbReference type="Pfam" id="PF00884">
    <property type="entry name" value="Sulfatase"/>
    <property type="match status" value="1"/>
</dbReference>
<dbReference type="GO" id="GO:0004065">
    <property type="term" value="F:arylsulfatase activity"/>
    <property type="evidence" value="ECO:0007669"/>
    <property type="project" value="TreeGrafter"/>
</dbReference>
<dbReference type="EMBL" id="BRLB01000018">
    <property type="protein sequence ID" value="GKX31494.1"/>
    <property type="molecule type" value="Genomic_DNA"/>
</dbReference>
<dbReference type="CDD" id="cd16037">
    <property type="entry name" value="sulfatase_like"/>
    <property type="match status" value="1"/>
</dbReference>
<protein>
    <submittedName>
        <fullName evidence="2">Choline-sulfatase</fullName>
    </submittedName>
</protein>
<gene>
    <name evidence="2" type="ORF">SH1V18_39740</name>
</gene>
<dbReference type="PANTHER" id="PTHR46615:SF1">
    <property type="entry name" value="ARYLSULFATASE K"/>
    <property type="match status" value="1"/>
</dbReference>
<evidence type="ECO:0000313" key="2">
    <source>
        <dbReference type="EMBL" id="GKX31494.1"/>
    </source>
</evidence>
<dbReference type="InterPro" id="IPR051849">
    <property type="entry name" value="GAG-degrading_sulfatase"/>
</dbReference>
<dbReference type="InterPro" id="IPR017850">
    <property type="entry name" value="Alkaline_phosphatase_core_sf"/>
</dbReference>
<keyword evidence="3" id="KW-1185">Reference proteome</keyword>
<dbReference type="RefSeq" id="WP_281818602.1">
    <property type="nucleotide sequence ID" value="NZ_BRLB01000018.1"/>
</dbReference>
<evidence type="ECO:0000259" key="1">
    <source>
        <dbReference type="Pfam" id="PF00884"/>
    </source>
</evidence>
<dbReference type="InterPro" id="IPR000917">
    <property type="entry name" value="Sulfatase_N"/>
</dbReference>
<dbReference type="Gene3D" id="3.40.720.10">
    <property type="entry name" value="Alkaline Phosphatase, subunit A"/>
    <property type="match status" value="1"/>
</dbReference>
<accession>A0A9W5YGH4</accession>
<dbReference type="GO" id="GO:0015024">
    <property type="term" value="F:glucuronate-2-sulfatase activity"/>
    <property type="evidence" value="ECO:0007669"/>
    <property type="project" value="TreeGrafter"/>
</dbReference>
<evidence type="ECO:0000313" key="3">
    <source>
        <dbReference type="Proteomes" id="UP001144256"/>
    </source>
</evidence>
<proteinExistence type="predicted"/>
<dbReference type="PANTHER" id="PTHR46615">
    <property type="entry name" value="ARYLSULFATASE K"/>
    <property type="match status" value="1"/>
</dbReference>
<sequence length="479" mass="54310">MNKPDILIFCSDQHAPMHSGFGGSSIVETPNLDELASEGTTFDAAYTSCPLCVPARASLLTSQLPSRTGIFTNMCAIPEDKVTFLHSIALEGYETVLCGRMHFMGKDQRHGFTKRIMTDITCDYWGAKNQMQSELKDYNKTLSMYGCLGIIGGGTSPVLEYDKAVIEAALKYLDEEHDKPQCIVIGTYAPHFSYVAPSDVYTYYKDKVQLPVTLQNKPNYSHPGVEHKRQITDKQNIKNLRAAYFGMITNMDKQIGDIRKSWKKYLDKSNRDGIFVYMSDHGDQIGERNLYGKQTFYESSARIPLIIEGNGIKRNHRVKGAISIMDIGPTLCDIVGAMAPPNINGISLHNQLRGLEDNTERSVLSEFVETINNKPVPCRMLRKGKYKLITYSSYDEFDLLFDLEDDPHELEDISKDHQDIVKEMKNIICSNWNIEEVKNMYSEKKRNHAILNKWGEKTGAIDSERWNIPKEAVLLPDEM</sequence>
<dbReference type="AlphaFoldDB" id="A0A9W5YGH4"/>
<name>A0A9W5YGH4_9FIRM</name>
<dbReference type="Proteomes" id="UP001144256">
    <property type="component" value="Unassembled WGS sequence"/>
</dbReference>
<organism evidence="2 3">
    <name type="scientific">Vallitalea longa</name>
    <dbReference type="NCBI Taxonomy" id="2936439"/>
    <lineage>
        <taxon>Bacteria</taxon>
        <taxon>Bacillati</taxon>
        <taxon>Bacillota</taxon>
        <taxon>Clostridia</taxon>
        <taxon>Lachnospirales</taxon>
        <taxon>Vallitaleaceae</taxon>
        <taxon>Vallitalea</taxon>
    </lineage>
</organism>
<dbReference type="SUPFAM" id="SSF53649">
    <property type="entry name" value="Alkaline phosphatase-like"/>
    <property type="match status" value="1"/>
</dbReference>
<feature type="domain" description="Sulfatase N-terminal" evidence="1">
    <location>
        <begin position="5"/>
        <end position="336"/>
    </location>
</feature>
<reference evidence="2" key="1">
    <citation type="submission" date="2022-06" db="EMBL/GenBank/DDBJ databases">
        <title>Vallitalea longa sp. nov., an anaerobic bacterium isolated from marine sediment.</title>
        <authorList>
            <person name="Hirano S."/>
            <person name="Terahara T."/>
            <person name="Mori K."/>
            <person name="Hamada M."/>
            <person name="Matsumoto R."/>
            <person name="Kobayashi T."/>
        </authorList>
    </citation>
    <scope>NUCLEOTIDE SEQUENCE</scope>
    <source>
        <strain evidence="2">SH18-1</strain>
    </source>
</reference>
<comment type="caution">
    <text evidence="2">The sequence shown here is derived from an EMBL/GenBank/DDBJ whole genome shotgun (WGS) entry which is preliminary data.</text>
</comment>